<dbReference type="GO" id="GO:0005840">
    <property type="term" value="C:ribosome"/>
    <property type="evidence" value="ECO:0007669"/>
    <property type="project" value="UniProtKB-KW"/>
</dbReference>
<feature type="compositionally biased region" description="Low complexity" evidence="5">
    <location>
        <begin position="244"/>
        <end position="260"/>
    </location>
</feature>
<organism evidence="6 7">
    <name type="scientific">Polarella glacialis</name>
    <name type="common">Dinoflagellate</name>
    <dbReference type="NCBI Taxonomy" id="89957"/>
    <lineage>
        <taxon>Eukaryota</taxon>
        <taxon>Sar</taxon>
        <taxon>Alveolata</taxon>
        <taxon>Dinophyceae</taxon>
        <taxon>Suessiales</taxon>
        <taxon>Suessiaceae</taxon>
        <taxon>Polarella</taxon>
    </lineage>
</organism>
<evidence type="ECO:0000256" key="4">
    <source>
        <dbReference type="SAM" id="Coils"/>
    </source>
</evidence>
<dbReference type="PANTHER" id="PTHR21574:SF0">
    <property type="entry name" value="CENTROSOMAL PROTEIN OF 120 KDA"/>
    <property type="match status" value="1"/>
</dbReference>
<evidence type="ECO:0000256" key="1">
    <source>
        <dbReference type="ARBA" id="ARBA00005436"/>
    </source>
</evidence>
<sequence length="466" mass="50897">MAEVPTAEVPQAEKDELFCAYAAMILKDIELDLSEENINKLIKAAGGSIESFFPALFAKMLVGKDLDSMLKLGGGGGGGAGPAAAAGGAAAGGAPAKEEKKAVEEEEEEEDVVRDALVLPSLEPGMAAVGPVLHDPVTARTNHMSAAGRVSMDARLQLNSPVFDQQLQHSESLPSMVQGFRVLDQACPILSSEPGPDQVGVLRLLVFLEDLGPAPVEKAQRGVEAASALNAHVATQKTDFQGIPSRASPGSPPCASSPQAPREREAPTFADVGDHAATFAEGLRLSPAYGTAYELELWRRAEEEKFRASLVEQEAALKDRLEEEYQSREETRAREFQKRQAEMREVEAKVRKKLQELQQREINLSAEEARVASLKEEIKRRTDLAVREHEEVARREAAEAHHGLSLAQSRTRHLEQRAAEVEDELAVARRRLADLEASQEQKRRQFEAAALPSAEMDEQLLQLRMR</sequence>
<reference evidence="6" key="1">
    <citation type="submission" date="2021-02" db="EMBL/GenBank/DDBJ databases">
        <authorList>
            <person name="Dougan E. K."/>
            <person name="Rhodes N."/>
            <person name="Thang M."/>
            <person name="Chan C."/>
        </authorList>
    </citation>
    <scope>NUCLEOTIDE SEQUENCE</scope>
</reference>
<dbReference type="InterPro" id="IPR027534">
    <property type="entry name" value="Ribosomal_P1/P2"/>
</dbReference>
<evidence type="ECO:0000256" key="3">
    <source>
        <dbReference type="ARBA" id="ARBA00023274"/>
    </source>
</evidence>
<dbReference type="GO" id="GO:0010564">
    <property type="term" value="P:regulation of cell cycle process"/>
    <property type="evidence" value="ECO:0007669"/>
    <property type="project" value="TreeGrafter"/>
</dbReference>
<evidence type="ECO:0000313" key="6">
    <source>
        <dbReference type="EMBL" id="CAE8584720.1"/>
    </source>
</evidence>
<evidence type="ECO:0000256" key="2">
    <source>
        <dbReference type="ARBA" id="ARBA00022980"/>
    </source>
</evidence>
<protein>
    <submittedName>
        <fullName evidence="6">Uncharacterized protein</fullName>
    </submittedName>
</protein>
<feature type="region of interest" description="Disordered" evidence="5">
    <location>
        <begin position="238"/>
        <end position="265"/>
    </location>
</feature>
<accession>A0A813DER9</accession>
<proteinExistence type="inferred from homology"/>
<dbReference type="Pfam" id="PF00428">
    <property type="entry name" value="Ribosomal_60s"/>
    <property type="match status" value="1"/>
</dbReference>
<dbReference type="AlphaFoldDB" id="A0A813DER9"/>
<keyword evidence="2" id="KW-0689">Ribosomal protein</keyword>
<evidence type="ECO:0000256" key="5">
    <source>
        <dbReference type="SAM" id="MobiDB-lite"/>
    </source>
</evidence>
<feature type="non-terminal residue" evidence="6">
    <location>
        <position position="466"/>
    </location>
</feature>
<dbReference type="PANTHER" id="PTHR21574">
    <property type="entry name" value="CENTROSOMAL PROTEIN OF 120 KDA"/>
    <property type="match status" value="1"/>
</dbReference>
<dbReference type="GO" id="GO:0005815">
    <property type="term" value="C:microtubule organizing center"/>
    <property type="evidence" value="ECO:0007669"/>
    <property type="project" value="TreeGrafter"/>
</dbReference>
<dbReference type="InterPro" id="IPR038716">
    <property type="entry name" value="P1/P2_N_sf"/>
</dbReference>
<gene>
    <name evidence="6" type="ORF">PGLA1383_LOCUS3647</name>
</gene>
<dbReference type="OrthoDB" id="2194681at2759"/>
<comment type="caution">
    <text evidence="6">The sequence shown here is derived from an EMBL/GenBank/DDBJ whole genome shotgun (WGS) entry which is preliminary data.</text>
</comment>
<feature type="coiled-coil region" evidence="4">
    <location>
        <begin position="311"/>
        <end position="445"/>
    </location>
</feature>
<comment type="similarity">
    <text evidence="1">Belongs to the eukaryotic ribosomal protein P1/P2 family.</text>
</comment>
<dbReference type="InterPro" id="IPR039893">
    <property type="entry name" value="CEP120-like"/>
</dbReference>
<dbReference type="Gene3D" id="1.10.10.1410">
    <property type="match status" value="1"/>
</dbReference>
<dbReference type="FunFam" id="1.10.10.1410:FF:000002">
    <property type="entry name" value="60S acidic ribosomal protein P2"/>
    <property type="match status" value="1"/>
</dbReference>
<name>A0A813DER9_POLGL</name>
<dbReference type="EMBL" id="CAJNNV010001292">
    <property type="protein sequence ID" value="CAE8584720.1"/>
    <property type="molecule type" value="Genomic_DNA"/>
</dbReference>
<dbReference type="CDD" id="cd05831">
    <property type="entry name" value="Ribosomal_P1"/>
    <property type="match status" value="1"/>
</dbReference>
<dbReference type="GO" id="GO:0003735">
    <property type="term" value="F:structural constituent of ribosome"/>
    <property type="evidence" value="ECO:0007669"/>
    <property type="project" value="InterPro"/>
</dbReference>
<keyword evidence="4" id="KW-0175">Coiled coil</keyword>
<keyword evidence="3" id="KW-0687">Ribonucleoprotein</keyword>
<feature type="region of interest" description="Disordered" evidence="5">
    <location>
        <begin position="81"/>
        <end position="113"/>
    </location>
</feature>
<dbReference type="GO" id="GO:1990904">
    <property type="term" value="C:ribonucleoprotein complex"/>
    <property type="evidence" value="ECO:0007669"/>
    <property type="project" value="UniProtKB-KW"/>
</dbReference>
<feature type="compositionally biased region" description="Low complexity" evidence="5">
    <location>
        <begin position="82"/>
        <end position="95"/>
    </location>
</feature>
<keyword evidence="7" id="KW-1185">Reference proteome</keyword>
<dbReference type="HAMAP" id="MF_01478">
    <property type="entry name" value="Ribosomal_L12_arch"/>
    <property type="match status" value="1"/>
</dbReference>
<evidence type="ECO:0000313" key="7">
    <source>
        <dbReference type="Proteomes" id="UP000654075"/>
    </source>
</evidence>
<dbReference type="GO" id="GO:0006414">
    <property type="term" value="P:translational elongation"/>
    <property type="evidence" value="ECO:0007669"/>
    <property type="project" value="InterPro"/>
</dbReference>
<dbReference type="Proteomes" id="UP000654075">
    <property type="component" value="Unassembled WGS sequence"/>
</dbReference>